<dbReference type="RefSeq" id="WP_114592475.1">
    <property type="nucleotide sequence ID" value="NZ_CAXIBR010000077.1"/>
</dbReference>
<dbReference type="GO" id="GO:0043023">
    <property type="term" value="F:ribosomal large subunit binding"/>
    <property type="evidence" value="ECO:0007669"/>
    <property type="project" value="TreeGrafter"/>
</dbReference>
<evidence type="ECO:0000256" key="4">
    <source>
        <dbReference type="ARBA" id="ARBA00022917"/>
    </source>
</evidence>
<feature type="domain" description="Ribosome recycling factor" evidence="7">
    <location>
        <begin position="29"/>
        <end position="191"/>
    </location>
</feature>
<dbReference type="CDD" id="cd00520">
    <property type="entry name" value="RRF"/>
    <property type="match status" value="1"/>
</dbReference>
<accession>A0A346Y0T4</accession>
<evidence type="ECO:0000259" key="7">
    <source>
        <dbReference type="Pfam" id="PF01765"/>
    </source>
</evidence>
<dbReference type="FunFam" id="1.10.132.20:FF:000001">
    <property type="entry name" value="Ribosome-recycling factor"/>
    <property type="match status" value="1"/>
</dbReference>
<dbReference type="PANTHER" id="PTHR20982">
    <property type="entry name" value="RIBOSOME RECYCLING FACTOR"/>
    <property type="match status" value="1"/>
</dbReference>
<evidence type="ECO:0000256" key="2">
    <source>
        <dbReference type="ARBA" id="ARBA00005912"/>
    </source>
</evidence>
<sequence>MDPAKDYDVTDDILDDAELKMDGAVEHTRAEFAKIRTGRANPQLLTELPVEYYGTMTPLQQIAGVTAPEARVLLISPYDRGALSNIEKAIMMSSLGLNPNNDGNVIRVVFPDLTEERRKEFVKIARERAEDGRIAVRNARRAAKSELERLEGESEITEDDLRRAEDDLQKRTDTATARIDELLKVKEAELLEV</sequence>
<evidence type="ECO:0000313" key="8">
    <source>
        <dbReference type="EMBL" id="AXV08081.1"/>
    </source>
</evidence>
<dbReference type="AlphaFoldDB" id="A0A346Y0T4"/>
<evidence type="ECO:0000256" key="3">
    <source>
        <dbReference type="ARBA" id="ARBA00022490"/>
    </source>
</evidence>
<name>A0A346Y0T4_9ACTN</name>
<organism evidence="8 9">
    <name type="scientific">Euzebya pacifica</name>
    <dbReference type="NCBI Taxonomy" id="1608957"/>
    <lineage>
        <taxon>Bacteria</taxon>
        <taxon>Bacillati</taxon>
        <taxon>Actinomycetota</taxon>
        <taxon>Nitriliruptoria</taxon>
        <taxon>Euzebyales</taxon>
    </lineage>
</organism>
<dbReference type="OrthoDB" id="9804006at2"/>
<evidence type="ECO:0000313" key="9">
    <source>
        <dbReference type="Proteomes" id="UP000264006"/>
    </source>
</evidence>
<dbReference type="Proteomes" id="UP000264006">
    <property type="component" value="Chromosome"/>
</dbReference>
<comment type="function">
    <text evidence="5">Responsible for the release of ribosomes from messenger RNA at the termination of protein biosynthesis. May increase the efficiency of translation by recycling ribosomes from one round of translation to another.</text>
</comment>
<dbReference type="NCBIfam" id="TIGR00496">
    <property type="entry name" value="frr"/>
    <property type="match status" value="1"/>
</dbReference>
<protein>
    <recommendedName>
        <fullName evidence="5">Ribosome-recycling factor</fullName>
        <shortName evidence="5">RRF</shortName>
    </recommendedName>
    <alternativeName>
        <fullName evidence="5">Ribosome-releasing factor</fullName>
    </alternativeName>
</protein>
<dbReference type="GO" id="GO:0005737">
    <property type="term" value="C:cytoplasm"/>
    <property type="evidence" value="ECO:0007669"/>
    <property type="project" value="UniProtKB-SubCell"/>
</dbReference>
<reference evidence="8 9" key="1">
    <citation type="submission" date="2018-09" db="EMBL/GenBank/DDBJ databases">
        <title>Complete genome sequence of Euzebya sp. DY32-46 isolated from seawater of Pacific Ocean.</title>
        <authorList>
            <person name="Xu L."/>
            <person name="Wu Y.-H."/>
            <person name="Xu X.-W."/>
        </authorList>
    </citation>
    <scope>NUCLEOTIDE SEQUENCE [LARGE SCALE GENOMIC DNA]</scope>
    <source>
        <strain evidence="8 9">DY32-46</strain>
    </source>
</reference>
<dbReference type="InterPro" id="IPR023584">
    <property type="entry name" value="Ribosome_recyc_fac_dom"/>
</dbReference>
<keyword evidence="9" id="KW-1185">Reference proteome</keyword>
<keyword evidence="3 5" id="KW-0963">Cytoplasm</keyword>
<comment type="similarity">
    <text evidence="2 5">Belongs to the RRF family.</text>
</comment>
<proteinExistence type="inferred from homology"/>
<comment type="subcellular location">
    <subcellularLocation>
        <location evidence="1 5">Cytoplasm</location>
    </subcellularLocation>
</comment>
<dbReference type="GO" id="GO:0006415">
    <property type="term" value="P:translational termination"/>
    <property type="evidence" value="ECO:0007669"/>
    <property type="project" value="UniProtKB-UniRule"/>
</dbReference>
<evidence type="ECO:0000256" key="1">
    <source>
        <dbReference type="ARBA" id="ARBA00004496"/>
    </source>
</evidence>
<gene>
    <name evidence="5" type="primary">frr</name>
    <name evidence="8" type="ORF">DVS28_a3406</name>
</gene>
<feature type="region of interest" description="Disordered" evidence="6">
    <location>
        <begin position="147"/>
        <end position="170"/>
    </location>
</feature>
<dbReference type="HAMAP" id="MF_00040">
    <property type="entry name" value="RRF"/>
    <property type="match status" value="1"/>
</dbReference>
<dbReference type="PANTHER" id="PTHR20982:SF3">
    <property type="entry name" value="MITOCHONDRIAL RIBOSOME RECYCLING FACTOR PSEUDO 1"/>
    <property type="match status" value="1"/>
</dbReference>
<dbReference type="FunFam" id="3.30.1360.40:FF:000001">
    <property type="entry name" value="Ribosome-recycling factor"/>
    <property type="match status" value="1"/>
</dbReference>
<keyword evidence="4 5" id="KW-0648">Protein biosynthesis</keyword>
<dbReference type="Gene3D" id="1.10.132.20">
    <property type="entry name" value="Ribosome-recycling factor"/>
    <property type="match status" value="1"/>
</dbReference>
<evidence type="ECO:0000256" key="5">
    <source>
        <dbReference type="HAMAP-Rule" id="MF_00040"/>
    </source>
</evidence>
<dbReference type="Pfam" id="PF01765">
    <property type="entry name" value="RRF"/>
    <property type="match status" value="1"/>
</dbReference>
<dbReference type="InterPro" id="IPR002661">
    <property type="entry name" value="Ribosome_recyc_fac"/>
</dbReference>
<feature type="compositionally biased region" description="Basic and acidic residues" evidence="6">
    <location>
        <begin position="159"/>
        <end position="170"/>
    </location>
</feature>
<evidence type="ECO:0000256" key="6">
    <source>
        <dbReference type="SAM" id="MobiDB-lite"/>
    </source>
</evidence>
<dbReference type="Gene3D" id="3.30.1360.40">
    <property type="match status" value="1"/>
</dbReference>
<dbReference type="SUPFAM" id="SSF55194">
    <property type="entry name" value="Ribosome recycling factor, RRF"/>
    <property type="match status" value="1"/>
</dbReference>
<dbReference type="KEGG" id="euz:DVS28_a3406"/>
<dbReference type="EMBL" id="CP031165">
    <property type="protein sequence ID" value="AXV08081.1"/>
    <property type="molecule type" value="Genomic_DNA"/>
</dbReference>
<dbReference type="InterPro" id="IPR036191">
    <property type="entry name" value="RRF_sf"/>
</dbReference>